<evidence type="ECO:0000313" key="3">
    <source>
        <dbReference type="EMBL" id="QEH34232.1"/>
    </source>
</evidence>
<feature type="region of interest" description="Disordered" evidence="1">
    <location>
        <begin position="23"/>
        <end position="71"/>
    </location>
</feature>
<evidence type="ECO:0000256" key="1">
    <source>
        <dbReference type="SAM" id="MobiDB-lite"/>
    </source>
</evidence>
<evidence type="ECO:0000313" key="4">
    <source>
        <dbReference type="Proteomes" id="UP000324233"/>
    </source>
</evidence>
<proteinExistence type="predicted"/>
<sequence length="71" mass="7068" precursor="true">MNRRRCLGFVFGSAFVAAGLVGASGCSEDPAQPSRGTISPPRRDGGGKEDAAAPPAKDKSAKPAGPKDGGL</sequence>
<accession>A0A5B9W0R0</accession>
<keyword evidence="4" id="KW-1185">Reference proteome</keyword>
<dbReference type="AlphaFoldDB" id="A0A5B9W0R0"/>
<feature type="compositionally biased region" description="Low complexity" evidence="1">
    <location>
        <begin position="62"/>
        <end position="71"/>
    </location>
</feature>
<feature type="signal peptide" evidence="2">
    <location>
        <begin position="1"/>
        <end position="23"/>
    </location>
</feature>
<organism evidence="3 4">
    <name type="scientific">Aquisphaera giovannonii</name>
    <dbReference type="NCBI Taxonomy" id="406548"/>
    <lineage>
        <taxon>Bacteria</taxon>
        <taxon>Pseudomonadati</taxon>
        <taxon>Planctomycetota</taxon>
        <taxon>Planctomycetia</taxon>
        <taxon>Isosphaerales</taxon>
        <taxon>Isosphaeraceae</taxon>
        <taxon>Aquisphaera</taxon>
    </lineage>
</organism>
<feature type="chain" id="PRO_5022947539" description="Lipoprotein" evidence="2">
    <location>
        <begin position="24"/>
        <end position="71"/>
    </location>
</feature>
<evidence type="ECO:0008006" key="5">
    <source>
        <dbReference type="Google" id="ProtNLM"/>
    </source>
</evidence>
<dbReference type="PROSITE" id="PS51257">
    <property type="entry name" value="PROKAR_LIPOPROTEIN"/>
    <property type="match status" value="1"/>
</dbReference>
<dbReference type="KEGG" id="agv:OJF2_27670"/>
<gene>
    <name evidence="3" type="ORF">OJF2_27670</name>
</gene>
<evidence type="ECO:0000256" key="2">
    <source>
        <dbReference type="SAM" id="SignalP"/>
    </source>
</evidence>
<dbReference type="RefSeq" id="WP_148594185.1">
    <property type="nucleotide sequence ID" value="NZ_CP042997.1"/>
</dbReference>
<keyword evidence="2" id="KW-0732">Signal</keyword>
<reference evidence="3 4" key="1">
    <citation type="submission" date="2019-08" db="EMBL/GenBank/DDBJ databases">
        <title>Deep-cultivation of Planctomycetes and their phenomic and genomic characterization uncovers novel biology.</title>
        <authorList>
            <person name="Wiegand S."/>
            <person name="Jogler M."/>
            <person name="Boedeker C."/>
            <person name="Pinto D."/>
            <person name="Vollmers J."/>
            <person name="Rivas-Marin E."/>
            <person name="Kohn T."/>
            <person name="Peeters S.H."/>
            <person name="Heuer A."/>
            <person name="Rast P."/>
            <person name="Oberbeckmann S."/>
            <person name="Bunk B."/>
            <person name="Jeske O."/>
            <person name="Meyerdierks A."/>
            <person name="Storesund J.E."/>
            <person name="Kallscheuer N."/>
            <person name="Luecker S."/>
            <person name="Lage O.M."/>
            <person name="Pohl T."/>
            <person name="Merkel B.J."/>
            <person name="Hornburger P."/>
            <person name="Mueller R.-W."/>
            <person name="Bruemmer F."/>
            <person name="Labrenz M."/>
            <person name="Spormann A.M."/>
            <person name="Op den Camp H."/>
            <person name="Overmann J."/>
            <person name="Amann R."/>
            <person name="Jetten M.S.M."/>
            <person name="Mascher T."/>
            <person name="Medema M.H."/>
            <person name="Devos D.P."/>
            <person name="Kaster A.-K."/>
            <person name="Ovreas L."/>
            <person name="Rohde M."/>
            <person name="Galperin M.Y."/>
            <person name="Jogler C."/>
        </authorList>
    </citation>
    <scope>NUCLEOTIDE SEQUENCE [LARGE SCALE GENOMIC DNA]</scope>
    <source>
        <strain evidence="3 4">OJF2</strain>
    </source>
</reference>
<protein>
    <recommendedName>
        <fullName evidence="5">Lipoprotein</fullName>
    </recommendedName>
</protein>
<dbReference type="Proteomes" id="UP000324233">
    <property type="component" value="Chromosome"/>
</dbReference>
<feature type="compositionally biased region" description="Basic and acidic residues" evidence="1">
    <location>
        <begin position="41"/>
        <end position="61"/>
    </location>
</feature>
<name>A0A5B9W0R0_9BACT</name>
<dbReference type="EMBL" id="CP042997">
    <property type="protein sequence ID" value="QEH34232.1"/>
    <property type="molecule type" value="Genomic_DNA"/>
</dbReference>